<dbReference type="InterPro" id="IPR029063">
    <property type="entry name" value="SAM-dependent_MTases_sf"/>
</dbReference>
<dbReference type="Proteomes" id="UP000007100">
    <property type="component" value="Plasmid pACMV1"/>
</dbReference>
<evidence type="ECO:0000313" key="7">
    <source>
        <dbReference type="EMBL" id="BAJ82853.1"/>
    </source>
</evidence>
<dbReference type="InterPro" id="IPR000878">
    <property type="entry name" value="4pyrrol_Mease"/>
</dbReference>
<dbReference type="NCBIfam" id="TIGR02469">
    <property type="entry name" value="CbiT"/>
    <property type="match status" value="1"/>
</dbReference>
<feature type="domain" description="Tetrapyrrole methylase" evidence="6">
    <location>
        <begin position="6"/>
        <end position="193"/>
    </location>
</feature>
<dbReference type="InterPro" id="IPR014008">
    <property type="entry name" value="Cbl_synth_MTase_CbiT"/>
</dbReference>
<dbReference type="OrthoDB" id="9787825at2"/>
<dbReference type="SUPFAM" id="SSF53335">
    <property type="entry name" value="S-adenosyl-L-methionine-dependent methyltransferases"/>
    <property type="match status" value="1"/>
</dbReference>
<dbReference type="HOGENOM" id="CLU_031955_0_0_5"/>
<name>F0J6Y6_ACIMA</name>
<dbReference type="InterPro" id="IPR012818">
    <property type="entry name" value="CbiE"/>
</dbReference>
<dbReference type="PANTHER" id="PTHR43182:SF1">
    <property type="entry name" value="COBALT-PRECORRIN-7 C(5)-METHYLTRANSFERASE"/>
    <property type="match status" value="1"/>
</dbReference>
<dbReference type="SUPFAM" id="SSF53790">
    <property type="entry name" value="Tetrapyrrole methylase"/>
    <property type="match status" value="1"/>
</dbReference>
<evidence type="ECO:0000256" key="4">
    <source>
        <dbReference type="ARBA" id="ARBA00022679"/>
    </source>
</evidence>
<dbReference type="NCBIfam" id="TIGR02467">
    <property type="entry name" value="CbiE"/>
    <property type="match status" value="1"/>
</dbReference>
<sequence>MAEPWLSIIGIGEDGREGLVPAALAALEAAEVVFGGPRHLALAGVAEGVDERGQAWPVPFSVAPVLAHAGRRVAVLASGDPFWHGAGGSLSRHLSPGDWRAFPAPSTLALVTARLGWRQEEVTTLALHAALFAEARRHLAPGARLLCLLRDGAAAPAFAQWLASQGFGASRLWRLKALGGPRERIEVMTADALAARPVPSAAPGGPPVAVALEAAGGPALPRASGLPDALFAHDGQITKRPVRALTLSALAPKPGEHLWDIGLGSGSISIEWLLAAPGTRASGLEADPTRAARARANAESFGLGARLGVTEARAPEGLDGLAPPDAVFIGGGATETLLAALWPRLPEGARLVANGVTLETEALLAQWSAAKGGSLLRIELAEAQPLGRKRGWSAARPVVQWSVVK</sequence>
<dbReference type="RefSeq" id="WP_013634901.1">
    <property type="nucleotide sequence ID" value="NC_015178.1"/>
</dbReference>
<proteinExistence type="predicted"/>
<evidence type="ECO:0000256" key="5">
    <source>
        <dbReference type="ARBA" id="ARBA00022691"/>
    </source>
</evidence>
<organism evidence="7 8">
    <name type="scientific">Acidiphilium multivorum (strain DSM 11245 / JCM 8867 / NBRC 100883 / AIU 301)</name>
    <dbReference type="NCBI Taxonomy" id="926570"/>
    <lineage>
        <taxon>Bacteria</taxon>
        <taxon>Pseudomonadati</taxon>
        <taxon>Pseudomonadota</taxon>
        <taxon>Alphaproteobacteria</taxon>
        <taxon>Acetobacterales</taxon>
        <taxon>Acidocellaceae</taxon>
        <taxon>Acidiphilium</taxon>
    </lineage>
</organism>
<dbReference type="EMBL" id="AP012036">
    <property type="protein sequence ID" value="BAJ82853.1"/>
    <property type="molecule type" value="Genomic_DNA"/>
</dbReference>
<dbReference type="CDD" id="cd11644">
    <property type="entry name" value="Precorrin-6Y-MT"/>
    <property type="match status" value="1"/>
</dbReference>
<evidence type="ECO:0000256" key="3">
    <source>
        <dbReference type="ARBA" id="ARBA00022603"/>
    </source>
</evidence>
<dbReference type="PANTHER" id="PTHR43182">
    <property type="entry name" value="COBALT-PRECORRIN-6B C(15)-METHYLTRANSFERASE (DECARBOXYLATING)"/>
    <property type="match status" value="1"/>
</dbReference>
<dbReference type="Gene3D" id="3.40.1010.10">
    <property type="entry name" value="Cobalt-precorrin-4 Transmethylase, Domain 1"/>
    <property type="match status" value="1"/>
</dbReference>
<keyword evidence="2" id="KW-0169">Cobalamin biosynthesis</keyword>
<evidence type="ECO:0000313" key="8">
    <source>
        <dbReference type="Proteomes" id="UP000007100"/>
    </source>
</evidence>
<dbReference type="PIRSF" id="PIRSF036428">
    <property type="entry name" value="CobL"/>
    <property type="match status" value="1"/>
</dbReference>
<dbReference type="Gene3D" id="3.40.50.150">
    <property type="entry name" value="Vaccinia Virus protein VP39"/>
    <property type="match status" value="1"/>
</dbReference>
<evidence type="ECO:0000259" key="6">
    <source>
        <dbReference type="Pfam" id="PF00590"/>
    </source>
</evidence>
<keyword evidence="4 7" id="KW-0808">Transferase</keyword>
<dbReference type="UniPathway" id="UPA00148"/>
<keyword evidence="8" id="KW-1185">Reference proteome</keyword>
<dbReference type="InterPro" id="IPR035996">
    <property type="entry name" value="4pyrrol_Methylase_sf"/>
</dbReference>
<evidence type="ECO:0000256" key="2">
    <source>
        <dbReference type="ARBA" id="ARBA00022573"/>
    </source>
</evidence>
<keyword evidence="7" id="KW-0614">Plasmid</keyword>
<accession>F0J6Y6</accession>
<dbReference type="EC" id="2.1.1.132" evidence="7"/>
<geneLocation type="plasmid" evidence="7 8">
    <name>pACMV1</name>
</geneLocation>
<dbReference type="GO" id="GO:0046025">
    <property type="term" value="F:precorrin-6Y C5,15-methyltransferase (decarboxylating) activity"/>
    <property type="evidence" value="ECO:0007669"/>
    <property type="project" value="UniProtKB-EC"/>
</dbReference>
<reference evidence="7 8" key="1">
    <citation type="submission" date="2010-12" db="EMBL/GenBank/DDBJ databases">
        <title>Whole genome sequence of Acidiphilium multivorum AIU301.</title>
        <authorList>
            <person name="Narita-Yamada S."/>
            <person name="Nakamura S."/>
            <person name="Ito N."/>
            <person name="Takarada H."/>
            <person name="Katano Y."/>
            <person name="Nakazawa H."/>
            <person name="Hosoyama A."/>
            <person name="Yamada R."/>
            <person name="Fujita N."/>
        </authorList>
    </citation>
    <scope>NUCLEOTIDE SEQUENCE [LARGE SCALE GENOMIC DNA]</scope>
    <source>
        <strain evidence="8">DSM 11245 / JCM 8867 / AIU301</strain>
        <plasmid evidence="7 8">pACMV1</plasmid>
    </source>
</reference>
<keyword evidence="5" id="KW-0949">S-adenosyl-L-methionine</keyword>
<protein>
    <submittedName>
        <fullName evidence="7">Precorrin-6Y C(5,15)-methyltransferase</fullName>
        <ecNumber evidence="7">2.1.1.132</ecNumber>
    </submittedName>
</protein>
<keyword evidence="3 7" id="KW-0489">Methyltransferase</keyword>
<dbReference type="GO" id="GO:0032259">
    <property type="term" value="P:methylation"/>
    <property type="evidence" value="ECO:0007669"/>
    <property type="project" value="UniProtKB-KW"/>
</dbReference>
<dbReference type="KEGG" id="amv:ACMV_P1_00570"/>
<evidence type="ECO:0000256" key="1">
    <source>
        <dbReference type="ARBA" id="ARBA00004953"/>
    </source>
</evidence>
<gene>
    <name evidence="7" type="primary">cobL</name>
    <name evidence="7" type="ordered locus">ACMV_P1_00570</name>
</gene>
<dbReference type="AlphaFoldDB" id="F0J6Y6"/>
<comment type="pathway">
    <text evidence="1">Cofactor biosynthesis; adenosylcobalamin biosynthesis.</text>
</comment>
<dbReference type="GO" id="GO:0009236">
    <property type="term" value="P:cobalamin biosynthetic process"/>
    <property type="evidence" value="ECO:0007669"/>
    <property type="project" value="UniProtKB-UniPathway"/>
</dbReference>
<dbReference type="InterPro" id="IPR006365">
    <property type="entry name" value="Cbl_synth_CobL"/>
</dbReference>
<dbReference type="Pfam" id="PF00590">
    <property type="entry name" value="TP_methylase"/>
    <property type="match status" value="1"/>
</dbReference>
<dbReference type="InterPro" id="IPR050714">
    <property type="entry name" value="Cobalamin_biosynth_MTase"/>
</dbReference>
<dbReference type="GO" id="GO:0008276">
    <property type="term" value="F:protein methyltransferase activity"/>
    <property type="evidence" value="ECO:0007669"/>
    <property type="project" value="InterPro"/>
</dbReference>
<dbReference type="InterPro" id="IPR014777">
    <property type="entry name" value="4pyrrole_Mease_sub1"/>
</dbReference>